<organism evidence="2 3">
    <name type="scientific">Luteolibacter rhizosphaerae</name>
    <dbReference type="NCBI Taxonomy" id="2989719"/>
    <lineage>
        <taxon>Bacteria</taxon>
        <taxon>Pseudomonadati</taxon>
        <taxon>Verrucomicrobiota</taxon>
        <taxon>Verrucomicrobiia</taxon>
        <taxon>Verrucomicrobiales</taxon>
        <taxon>Verrucomicrobiaceae</taxon>
        <taxon>Luteolibacter</taxon>
    </lineage>
</organism>
<evidence type="ECO:0000313" key="3">
    <source>
        <dbReference type="Proteomes" id="UP001165653"/>
    </source>
</evidence>
<comment type="caution">
    <text evidence="2">The sequence shown here is derived from an EMBL/GenBank/DDBJ whole genome shotgun (WGS) entry which is preliminary data.</text>
</comment>
<gene>
    <name evidence="2" type="ORF">OJ996_09980</name>
</gene>
<evidence type="ECO:0000256" key="1">
    <source>
        <dbReference type="SAM" id="MobiDB-lite"/>
    </source>
</evidence>
<dbReference type="RefSeq" id="WP_264513405.1">
    <property type="nucleotide sequence ID" value="NZ_JAPDDR010000004.1"/>
</dbReference>
<keyword evidence="3" id="KW-1185">Reference proteome</keyword>
<dbReference type="EMBL" id="JAPDDR010000004">
    <property type="protein sequence ID" value="MCW1913904.1"/>
    <property type="molecule type" value="Genomic_DNA"/>
</dbReference>
<accession>A0ABT3G345</accession>
<name>A0ABT3G345_9BACT</name>
<proteinExistence type="predicted"/>
<feature type="region of interest" description="Disordered" evidence="1">
    <location>
        <begin position="118"/>
        <end position="174"/>
    </location>
</feature>
<feature type="compositionally biased region" description="Basic and acidic residues" evidence="1">
    <location>
        <begin position="151"/>
        <end position="171"/>
    </location>
</feature>
<feature type="region of interest" description="Disordered" evidence="1">
    <location>
        <begin position="231"/>
        <end position="250"/>
    </location>
</feature>
<reference evidence="2" key="1">
    <citation type="submission" date="2022-10" db="EMBL/GenBank/DDBJ databases">
        <title>Luteolibacter sp. GHJ8, whole genome shotgun sequencing project.</title>
        <authorList>
            <person name="Zhao G."/>
            <person name="Shen L."/>
        </authorList>
    </citation>
    <scope>NUCLEOTIDE SEQUENCE</scope>
    <source>
        <strain evidence="2">GHJ8</strain>
    </source>
</reference>
<dbReference type="Proteomes" id="UP001165653">
    <property type="component" value="Unassembled WGS sequence"/>
</dbReference>
<evidence type="ECO:0000313" key="2">
    <source>
        <dbReference type="EMBL" id="MCW1913904.1"/>
    </source>
</evidence>
<sequence>MIVEPDLIHHWKFRLLSRAIGGAQAFRALYNLWGHAQARRQWIFRLHPAKLGAICDVDCPDEKLWERMTDPESGWLVPRGTWWEVREWANLNRTMVHAWTVRSAGRLPWMDDYEAEVPENKGKPMMPPPLEKPDRKGTRSTDPSPDASADTPKRGEKNRREKSESENHESAHSPLCTLEEAREYGLTLRMDCKAVDLWWHQRNASGWRKGSGTNGPGGRIHSWKSDLTASKGWAEERSGTAPPKKLVLRL</sequence>
<protein>
    <submittedName>
        <fullName evidence="2">Uncharacterized protein</fullName>
    </submittedName>
</protein>